<organism evidence="2 3">
    <name type="scientific">Glycine soja</name>
    <name type="common">Wild soybean</name>
    <dbReference type="NCBI Taxonomy" id="3848"/>
    <lineage>
        <taxon>Eukaryota</taxon>
        <taxon>Viridiplantae</taxon>
        <taxon>Streptophyta</taxon>
        <taxon>Embryophyta</taxon>
        <taxon>Tracheophyta</taxon>
        <taxon>Spermatophyta</taxon>
        <taxon>Magnoliopsida</taxon>
        <taxon>eudicotyledons</taxon>
        <taxon>Gunneridae</taxon>
        <taxon>Pentapetalae</taxon>
        <taxon>rosids</taxon>
        <taxon>fabids</taxon>
        <taxon>Fabales</taxon>
        <taxon>Fabaceae</taxon>
        <taxon>Papilionoideae</taxon>
        <taxon>50 kb inversion clade</taxon>
        <taxon>NPAAA clade</taxon>
        <taxon>indigoferoid/millettioid clade</taxon>
        <taxon>Phaseoleae</taxon>
        <taxon>Glycine</taxon>
        <taxon>Glycine subgen. Soja</taxon>
    </lineage>
</organism>
<dbReference type="SUPFAM" id="SSF50939">
    <property type="entry name" value="Sialidases"/>
    <property type="match status" value="2"/>
</dbReference>
<evidence type="ECO:0000313" key="3">
    <source>
        <dbReference type="Proteomes" id="UP000289340"/>
    </source>
</evidence>
<comment type="caution">
    <text evidence="2">The sequence shown here is derived from an EMBL/GenBank/DDBJ whole genome shotgun (WGS) entry which is preliminary data.</text>
</comment>
<accession>A0A445G305</accession>
<dbReference type="PANTHER" id="PTHR43752:SF2">
    <property type="entry name" value="BNR_ASP-BOX REPEAT FAMILY PROTEIN"/>
    <property type="match status" value="1"/>
</dbReference>
<dbReference type="Proteomes" id="UP000289340">
    <property type="component" value="Chromosome 17"/>
</dbReference>
<dbReference type="AlphaFoldDB" id="A0A445G305"/>
<feature type="domain" description="Sialidase" evidence="1">
    <location>
        <begin position="72"/>
        <end position="337"/>
    </location>
</feature>
<dbReference type="EMBL" id="QZWG01000017">
    <property type="protein sequence ID" value="RZB55613.1"/>
    <property type="molecule type" value="Genomic_DNA"/>
</dbReference>
<dbReference type="PANTHER" id="PTHR43752">
    <property type="entry name" value="BNR/ASP-BOX REPEAT FAMILY PROTEIN"/>
    <property type="match status" value="1"/>
</dbReference>
<protein>
    <recommendedName>
        <fullName evidence="1">Sialidase domain-containing protein</fullName>
    </recommendedName>
</protein>
<dbReference type="CDD" id="cd15482">
    <property type="entry name" value="Sialidase_non-viral"/>
    <property type="match status" value="2"/>
</dbReference>
<name>A0A445G305_GLYSO</name>
<dbReference type="InterPro" id="IPR036278">
    <property type="entry name" value="Sialidase_sf"/>
</dbReference>
<gene>
    <name evidence="2" type="ORF">D0Y65_045091</name>
</gene>
<reference evidence="2 3" key="1">
    <citation type="submission" date="2018-09" db="EMBL/GenBank/DDBJ databases">
        <title>A high-quality reference genome of wild soybean provides a powerful tool to mine soybean genomes.</title>
        <authorList>
            <person name="Xie M."/>
            <person name="Chung C.Y.L."/>
            <person name="Li M.-W."/>
            <person name="Wong F.-L."/>
            <person name="Chan T.-F."/>
            <person name="Lam H.-M."/>
        </authorList>
    </citation>
    <scope>NUCLEOTIDE SEQUENCE [LARGE SCALE GENOMIC DNA]</scope>
    <source>
        <strain evidence="3">cv. W05</strain>
        <tissue evidence="2">Hypocotyl of etiolated seedlings</tissue>
    </source>
</reference>
<dbReference type="Pfam" id="PF13088">
    <property type="entry name" value="BNR_2"/>
    <property type="match status" value="2"/>
</dbReference>
<proteinExistence type="predicted"/>
<keyword evidence="3" id="KW-1185">Reference proteome</keyword>
<feature type="domain" description="Sialidase" evidence="1">
    <location>
        <begin position="598"/>
        <end position="685"/>
    </location>
</feature>
<evidence type="ECO:0000313" key="2">
    <source>
        <dbReference type="EMBL" id="RZB55613.1"/>
    </source>
</evidence>
<dbReference type="InterPro" id="IPR011040">
    <property type="entry name" value="Sialidase"/>
</dbReference>
<evidence type="ECO:0000259" key="1">
    <source>
        <dbReference type="Pfam" id="PF13088"/>
    </source>
</evidence>
<sequence>MGQALSRIHRMIVSSSVKEKKKNTAISRVQPLAMASNCSIEGPLVEEFTYQAGSAPFKSCHASTIVEVDKDHFLVAYFGGTFEGAPDVKIWVQTYKNGRWQAPVIADEEPNVPMWNPALFKLPSDELLLFYKIGQEVQKWSGFMKRSYDKGKTWTGREQLPPGILGPIKNKPILLENGNLLCGSSVESWNSWGAWVEVTTDFGRSWSKHGPIYIENKPLSVIQPVPYQTADGKLRVLLRSFDGIGRVCMSESSDGGKTWGYAKPTQLPNPNSGIDGVKLRDGRLLLAYNTVSRSVLKVALSKDDGDSWCEVLTLEDTSGMEFSYPAVIQDSDGRIHITYTYNRTQIKSLHCNTAYSDFQLIMSRSCRSSAKLMWSKLFQLRKSRSNQSCTAEIIFGLFLLSVVVTYILMLSEGLYQNQVIYLKNYSSSVFVRAYALKLTPKTNPSPVQVCMFQLILMWIPVNWTSRYQYSVGGSVEVEPCLCSLTLYIWCSYSIIIHRAYSFSGPNSINSDADSLGNKNSGYIKGSVVEEFAFPERSTPFNSCDASTIVEVGKGHFLVAYFGRSSEGAPDVKIRLQTYKEALINLEQMRRIRLLYFRWSGFMKRSYDKGITWTEREQLPPGILGPIKNKPLLLENGDILCGSSVESWKSWGAWAEVTTDFSGTWRKYGPIYIENRPLGVIQPVPYHTACFA</sequence>
<dbReference type="Gene3D" id="2.120.10.10">
    <property type="match status" value="2"/>
</dbReference>